<feature type="region of interest" description="Disordered" evidence="4">
    <location>
        <begin position="314"/>
        <end position="335"/>
    </location>
</feature>
<evidence type="ECO:0000256" key="2">
    <source>
        <dbReference type="ARBA" id="ARBA00012804"/>
    </source>
</evidence>
<protein>
    <recommendedName>
        <fullName evidence="2">monoamine oxidase</fullName>
        <ecNumber evidence="2">1.4.3.4</ecNumber>
    </recommendedName>
</protein>
<evidence type="ECO:0000256" key="3">
    <source>
        <dbReference type="ARBA" id="ARBA00048448"/>
    </source>
</evidence>
<dbReference type="EC" id="1.4.3.4" evidence="2"/>
<evidence type="ECO:0000256" key="1">
    <source>
        <dbReference type="ARBA" id="ARBA00005995"/>
    </source>
</evidence>
<dbReference type="SUPFAM" id="SSF54373">
    <property type="entry name" value="FAD-linked reductases, C-terminal domain"/>
    <property type="match status" value="1"/>
</dbReference>
<dbReference type="PANTHER" id="PTHR43563:SF1">
    <property type="entry name" value="AMINE OXIDASE [FLAVIN-CONTAINING] B"/>
    <property type="match status" value="1"/>
</dbReference>
<organism evidence="6 7">
    <name type="scientific">Kwoniella dendrophila CBS 6074</name>
    <dbReference type="NCBI Taxonomy" id="1295534"/>
    <lineage>
        <taxon>Eukaryota</taxon>
        <taxon>Fungi</taxon>
        <taxon>Dikarya</taxon>
        <taxon>Basidiomycota</taxon>
        <taxon>Agaricomycotina</taxon>
        <taxon>Tremellomycetes</taxon>
        <taxon>Tremellales</taxon>
        <taxon>Cryptococcaceae</taxon>
        <taxon>Kwoniella</taxon>
    </lineage>
</organism>
<reference evidence="6 7" key="1">
    <citation type="submission" date="2024-01" db="EMBL/GenBank/DDBJ databases">
        <title>Comparative genomics of Cryptococcus and Kwoniella reveals pathogenesis evolution and contrasting modes of karyotype evolution via chromosome fusion or intercentromeric recombination.</title>
        <authorList>
            <person name="Coelho M.A."/>
            <person name="David-Palma M."/>
            <person name="Shea T."/>
            <person name="Bowers K."/>
            <person name="McGinley-Smith S."/>
            <person name="Mohammad A.W."/>
            <person name="Gnirke A."/>
            <person name="Yurkov A.M."/>
            <person name="Nowrousian M."/>
            <person name="Sun S."/>
            <person name="Cuomo C.A."/>
            <person name="Heitman J."/>
        </authorList>
    </citation>
    <scope>NUCLEOTIDE SEQUENCE [LARGE SCALE GENOMIC DNA]</scope>
    <source>
        <strain evidence="6 7">CBS 6074</strain>
    </source>
</reference>
<dbReference type="RefSeq" id="XP_066073302.1">
    <property type="nucleotide sequence ID" value="XM_066217205.1"/>
</dbReference>
<dbReference type="InterPro" id="IPR002937">
    <property type="entry name" value="Amino_oxidase"/>
</dbReference>
<accession>A0AAX4JNQ6</accession>
<dbReference type="PANTHER" id="PTHR43563">
    <property type="entry name" value="AMINE OXIDASE"/>
    <property type="match status" value="1"/>
</dbReference>
<evidence type="ECO:0000259" key="5">
    <source>
        <dbReference type="Pfam" id="PF01593"/>
    </source>
</evidence>
<dbReference type="Pfam" id="PF01593">
    <property type="entry name" value="Amino_oxidase"/>
    <property type="match status" value="1"/>
</dbReference>
<comment type="catalytic activity">
    <reaction evidence="3">
        <text>a secondary aliphatic amine + O2 + H2O = a primary amine + an aldehyde + H2O2</text>
        <dbReference type="Rhea" id="RHEA:26414"/>
        <dbReference type="ChEBI" id="CHEBI:15377"/>
        <dbReference type="ChEBI" id="CHEBI:15379"/>
        <dbReference type="ChEBI" id="CHEBI:16240"/>
        <dbReference type="ChEBI" id="CHEBI:17478"/>
        <dbReference type="ChEBI" id="CHEBI:58855"/>
        <dbReference type="ChEBI" id="CHEBI:65296"/>
        <dbReference type="EC" id="1.4.3.4"/>
    </reaction>
</comment>
<dbReference type="InterPro" id="IPR050703">
    <property type="entry name" value="Flavin_MAO"/>
</dbReference>
<dbReference type="Proteomes" id="UP001355207">
    <property type="component" value="Chromosome 1"/>
</dbReference>
<dbReference type="Pfam" id="PF13450">
    <property type="entry name" value="NAD_binding_8"/>
    <property type="match status" value="1"/>
</dbReference>
<gene>
    <name evidence="6" type="ORF">L201_001416</name>
</gene>
<dbReference type="Gene3D" id="3.50.50.60">
    <property type="entry name" value="FAD/NAD(P)-binding domain"/>
    <property type="match status" value="2"/>
</dbReference>
<dbReference type="SUPFAM" id="SSF51905">
    <property type="entry name" value="FAD/NAD(P)-binding domain"/>
    <property type="match status" value="1"/>
</dbReference>
<evidence type="ECO:0000256" key="4">
    <source>
        <dbReference type="SAM" id="MobiDB-lite"/>
    </source>
</evidence>
<dbReference type="GO" id="GO:0097621">
    <property type="term" value="F:monoamine oxidase activity"/>
    <property type="evidence" value="ECO:0007669"/>
    <property type="project" value="UniProtKB-EC"/>
</dbReference>
<dbReference type="InterPro" id="IPR036188">
    <property type="entry name" value="FAD/NAD-bd_sf"/>
</dbReference>
<dbReference type="EMBL" id="CP144098">
    <property type="protein sequence ID" value="WWC86539.1"/>
    <property type="molecule type" value="Genomic_DNA"/>
</dbReference>
<evidence type="ECO:0000313" key="6">
    <source>
        <dbReference type="EMBL" id="WWC86539.1"/>
    </source>
</evidence>
<feature type="domain" description="Amine oxidase" evidence="5">
    <location>
        <begin position="121"/>
        <end position="364"/>
    </location>
</feature>
<evidence type="ECO:0000313" key="7">
    <source>
        <dbReference type="Proteomes" id="UP001355207"/>
    </source>
</evidence>
<dbReference type="AlphaFoldDB" id="A0AAX4JNQ6"/>
<sequence>MKVAIIGGGLSGLYAGMLLERAGIKDYMIFEAQGKLGGRTPSINLEWVNQNTNQTISVEHFDLGGTWHWPSSQPELVKVIKELNLQTYEQYQMGDALFEMSKGQPVERFGNDGGGGNDDFRRIAGGMNSLIQAFSKNINSSRILLNHHVNKLEYSNSIIEITTKDAEGKEEKYQAEKVLLALPPRLVVRTIEFEPDLPEKLRLSWLNTNTWMASHAKYLAVYDKPFWRNKGLSGNAFSRIGPLGEINDASSHNGESAALFGFFSLPANIRKNIPHNQLLNSCREQMIRLFGKEAADVKVDMIKDWSSNTYTATEEDLLPPKGHGHGRAPPNIPDDGDWKNRLVGIGSEWSLKYPGFIAGAIDAAQHGIDNYLRESDKSRKVEL</sequence>
<comment type="similarity">
    <text evidence="1">Belongs to the flavin monoamine oxidase family.</text>
</comment>
<keyword evidence="7" id="KW-1185">Reference proteome</keyword>
<proteinExistence type="inferred from homology"/>
<name>A0AAX4JNQ6_9TREE</name>
<dbReference type="GeneID" id="91092088"/>